<dbReference type="EMBL" id="AHZU02000459">
    <property type="protein sequence ID" value="KFG44059.1"/>
    <property type="molecule type" value="Genomic_DNA"/>
</dbReference>
<organism evidence="3 4">
    <name type="scientific">Toxoplasma gondii GAB2-2007-GAL-DOM2</name>
    <dbReference type="NCBI Taxonomy" id="1130820"/>
    <lineage>
        <taxon>Eukaryota</taxon>
        <taxon>Sar</taxon>
        <taxon>Alveolata</taxon>
        <taxon>Apicomplexa</taxon>
        <taxon>Conoidasida</taxon>
        <taxon>Coccidia</taxon>
        <taxon>Eucoccidiorida</taxon>
        <taxon>Eimeriorina</taxon>
        <taxon>Sarcocystidae</taxon>
        <taxon>Toxoplasma</taxon>
    </lineage>
</organism>
<evidence type="ECO:0000313" key="4">
    <source>
        <dbReference type="Proteomes" id="UP000028837"/>
    </source>
</evidence>
<feature type="transmembrane region" description="Helical" evidence="2">
    <location>
        <begin position="266"/>
        <end position="285"/>
    </location>
</feature>
<dbReference type="VEuPathDB" id="ToxoDB:TGDOM2_313070"/>
<feature type="compositionally biased region" description="Basic and acidic residues" evidence="1">
    <location>
        <begin position="207"/>
        <end position="229"/>
    </location>
</feature>
<feature type="region of interest" description="Disordered" evidence="1">
    <location>
        <begin position="145"/>
        <end position="231"/>
    </location>
</feature>
<dbReference type="AlphaFoldDB" id="A0A086KI41"/>
<feature type="compositionally biased region" description="Low complexity" evidence="1">
    <location>
        <begin position="153"/>
        <end position="175"/>
    </location>
</feature>
<evidence type="ECO:0000256" key="1">
    <source>
        <dbReference type="SAM" id="MobiDB-lite"/>
    </source>
</evidence>
<gene>
    <name evidence="3" type="ORF">TGDOM2_313070</name>
</gene>
<evidence type="ECO:0000313" key="3">
    <source>
        <dbReference type="EMBL" id="KFG44059.1"/>
    </source>
</evidence>
<dbReference type="Proteomes" id="UP000028837">
    <property type="component" value="Unassembled WGS sequence"/>
</dbReference>
<sequence>MYPFCAAQSQAKTGIHFKKTRMSRTPTMRAPAALRFPSSGAPSSFSQISNNEKMTLLASIFRANQSKKPDASFLASPIAARQLRLGARWVGQGTLAHANSVVAPLPRSAPVSVGALPSFLSSRNLAGLSFFASKKTEAIQGEKTVEPARLADPPAGAGASAAAEAPASPSPASSSAEEKPAKGFLSLFSPKNDKPRGASVESPAAENARKIREQGSQVESEKPHQEPQQKRRFFFGRCKTAESRDCAGSGVCAPKKKAKIPLASRLCSFLSGFLIASGCAFYIIYYQLDEATVHLHILAKDAAYRMASVEKKLHALEKQIGQKELGNVEDAAR</sequence>
<protein>
    <submittedName>
        <fullName evidence="3">Putative transmembrane protein</fullName>
    </submittedName>
</protein>
<dbReference type="OrthoDB" id="332003at2759"/>
<keyword evidence="2" id="KW-0472">Membrane</keyword>
<keyword evidence="2 3" id="KW-0812">Transmembrane</keyword>
<reference evidence="3 4" key="1">
    <citation type="submission" date="2014-02" db="EMBL/GenBank/DDBJ databases">
        <authorList>
            <person name="Sibley D."/>
            <person name="Venepally P."/>
            <person name="Karamycheva S."/>
            <person name="Hadjithomas M."/>
            <person name="Khan A."/>
            <person name="Brunk B."/>
            <person name="Roos D."/>
            <person name="Caler E."/>
            <person name="Lorenzi H."/>
        </authorList>
    </citation>
    <scope>NUCLEOTIDE SEQUENCE [LARGE SCALE GENOMIC DNA]</scope>
    <source>
        <strain evidence="3 4">GAB2-2007-GAL-DOM2</strain>
    </source>
</reference>
<comment type="caution">
    <text evidence="3">The sequence shown here is derived from an EMBL/GenBank/DDBJ whole genome shotgun (WGS) entry which is preliminary data.</text>
</comment>
<name>A0A086KI41_TOXGO</name>
<evidence type="ECO:0000256" key="2">
    <source>
        <dbReference type="SAM" id="Phobius"/>
    </source>
</evidence>
<accession>A0A086KI41</accession>
<proteinExistence type="predicted"/>
<keyword evidence="2" id="KW-1133">Transmembrane helix</keyword>